<evidence type="ECO:0000313" key="1">
    <source>
        <dbReference type="EMBL" id="KAG0720150.1"/>
    </source>
</evidence>
<dbReference type="Proteomes" id="UP000770661">
    <property type="component" value="Unassembled WGS sequence"/>
</dbReference>
<proteinExistence type="predicted"/>
<dbReference type="AlphaFoldDB" id="A0A8J5CTG9"/>
<organism evidence="1 2">
    <name type="scientific">Chionoecetes opilio</name>
    <name type="common">Atlantic snow crab</name>
    <name type="synonym">Cancer opilio</name>
    <dbReference type="NCBI Taxonomy" id="41210"/>
    <lineage>
        <taxon>Eukaryota</taxon>
        <taxon>Metazoa</taxon>
        <taxon>Ecdysozoa</taxon>
        <taxon>Arthropoda</taxon>
        <taxon>Crustacea</taxon>
        <taxon>Multicrustacea</taxon>
        <taxon>Malacostraca</taxon>
        <taxon>Eumalacostraca</taxon>
        <taxon>Eucarida</taxon>
        <taxon>Decapoda</taxon>
        <taxon>Pleocyemata</taxon>
        <taxon>Brachyura</taxon>
        <taxon>Eubrachyura</taxon>
        <taxon>Majoidea</taxon>
        <taxon>Majidae</taxon>
        <taxon>Chionoecetes</taxon>
    </lineage>
</organism>
<sequence length="114" mass="12744">MEVSLPLCVLPGGQYYYSQHVFRPFLTKLVGDTKNPPALHSIRLETLCSDSFSIVDDVKCCENSHLFIDGLLRHNRFFDVAPCFTQIAPQTPVPPPGHIGVILPEDDLTFQGIF</sequence>
<evidence type="ECO:0000313" key="2">
    <source>
        <dbReference type="Proteomes" id="UP000770661"/>
    </source>
</evidence>
<name>A0A8J5CTG9_CHIOP</name>
<dbReference type="EMBL" id="JACEEZ010013339">
    <property type="protein sequence ID" value="KAG0720150.1"/>
    <property type="molecule type" value="Genomic_DNA"/>
</dbReference>
<comment type="caution">
    <text evidence="1">The sequence shown here is derived from an EMBL/GenBank/DDBJ whole genome shotgun (WGS) entry which is preliminary data.</text>
</comment>
<protein>
    <submittedName>
        <fullName evidence="1">Uncharacterized protein</fullName>
    </submittedName>
</protein>
<accession>A0A8J5CTG9</accession>
<keyword evidence="2" id="KW-1185">Reference proteome</keyword>
<reference evidence="1" key="1">
    <citation type="submission" date="2020-07" db="EMBL/GenBank/DDBJ databases">
        <title>The High-quality genome of the commercially important snow crab, Chionoecetes opilio.</title>
        <authorList>
            <person name="Jeong J.-H."/>
            <person name="Ryu S."/>
        </authorList>
    </citation>
    <scope>NUCLEOTIDE SEQUENCE</scope>
    <source>
        <strain evidence="1">MADBK_172401_WGS</strain>
        <tissue evidence="1">Digestive gland</tissue>
    </source>
</reference>
<gene>
    <name evidence="1" type="ORF">GWK47_049048</name>
</gene>